<dbReference type="OrthoDB" id="7365290at2"/>
<evidence type="ECO:0000256" key="4">
    <source>
        <dbReference type="ARBA" id="ARBA00022989"/>
    </source>
</evidence>
<dbReference type="Pfam" id="PF03626">
    <property type="entry name" value="COX4_pro"/>
    <property type="match status" value="1"/>
</dbReference>
<dbReference type="EMBL" id="PGTO01000042">
    <property type="protein sequence ID" value="RAU20027.1"/>
    <property type="molecule type" value="Genomic_DNA"/>
</dbReference>
<accession>A0A364NT10</accession>
<evidence type="ECO:0008006" key="9">
    <source>
        <dbReference type="Google" id="ProtNLM"/>
    </source>
</evidence>
<keyword evidence="8" id="KW-1185">Reference proteome</keyword>
<evidence type="ECO:0000256" key="5">
    <source>
        <dbReference type="ARBA" id="ARBA00023136"/>
    </source>
</evidence>
<comment type="caution">
    <text evidence="7">The sequence shown here is derived from an EMBL/GenBank/DDBJ whole genome shotgun (WGS) entry which is preliminary data.</text>
</comment>
<keyword evidence="3 6" id="KW-0812">Transmembrane</keyword>
<dbReference type="Proteomes" id="UP000251075">
    <property type="component" value="Unassembled WGS sequence"/>
</dbReference>
<sequence length="100" mass="10672">MTHEDSRLWGRRLLRAWAVLVGLTVLSVGAALTGGSGQRSSLLAVAVALIASFIKARQVLDHFLDLRRAGGGWRGLFNALLLVILGLCFALYLAAGTSRP</sequence>
<feature type="transmembrane region" description="Helical" evidence="6">
    <location>
        <begin position="38"/>
        <end position="54"/>
    </location>
</feature>
<name>A0A364NT10_9PROT</name>
<evidence type="ECO:0000256" key="3">
    <source>
        <dbReference type="ARBA" id="ARBA00022692"/>
    </source>
</evidence>
<evidence type="ECO:0000313" key="8">
    <source>
        <dbReference type="Proteomes" id="UP000251075"/>
    </source>
</evidence>
<evidence type="ECO:0000256" key="6">
    <source>
        <dbReference type="SAM" id="Phobius"/>
    </source>
</evidence>
<feature type="transmembrane region" description="Helical" evidence="6">
    <location>
        <begin position="12"/>
        <end position="32"/>
    </location>
</feature>
<keyword evidence="4 6" id="KW-1133">Transmembrane helix</keyword>
<comment type="subcellular location">
    <subcellularLocation>
        <location evidence="1">Cell membrane</location>
        <topology evidence="1">Multi-pass membrane protein</topology>
    </subcellularLocation>
</comment>
<keyword evidence="5 6" id="KW-0472">Membrane</keyword>
<dbReference type="InterPro" id="IPR005171">
    <property type="entry name" value="Cyt_c_oxidase_su4_prok"/>
</dbReference>
<proteinExistence type="predicted"/>
<feature type="transmembrane region" description="Helical" evidence="6">
    <location>
        <begin position="75"/>
        <end position="95"/>
    </location>
</feature>
<reference evidence="7 8" key="1">
    <citation type="submission" date="2017-11" db="EMBL/GenBank/DDBJ databases">
        <title>Draft genome sequence of magnetotactic bacterium Magnetospirillum kuznetsovii LBB-42.</title>
        <authorList>
            <person name="Grouzdev D.S."/>
            <person name="Rysina M.S."/>
            <person name="Baslerov R.V."/>
            <person name="Koziaeva V."/>
        </authorList>
    </citation>
    <scope>NUCLEOTIDE SEQUENCE [LARGE SCALE GENOMIC DNA]</scope>
    <source>
        <strain evidence="7 8">LBB-42</strain>
    </source>
</reference>
<protein>
    <recommendedName>
        <fullName evidence="9">Cytochrome C oxidase subunit IV</fullName>
    </recommendedName>
</protein>
<dbReference type="RefSeq" id="WP_112147464.1">
    <property type="nucleotide sequence ID" value="NZ_PGTO01000042.1"/>
</dbReference>
<gene>
    <name evidence="7" type="ORF">CU669_20595</name>
</gene>
<evidence type="ECO:0000313" key="7">
    <source>
        <dbReference type="EMBL" id="RAU20027.1"/>
    </source>
</evidence>
<dbReference type="AlphaFoldDB" id="A0A364NT10"/>
<organism evidence="7 8">
    <name type="scientific">Paramagnetospirillum kuznetsovii</name>
    <dbReference type="NCBI Taxonomy" id="2053833"/>
    <lineage>
        <taxon>Bacteria</taxon>
        <taxon>Pseudomonadati</taxon>
        <taxon>Pseudomonadota</taxon>
        <taxon>Alphaproteobacteria</taxon>
        <taxon>Rhodospirillales</taxon>
        <taxon>Magnetospirillaceae</taxon>
        <taxon>Paramagnetospirillum</taxon>
    </lineage>
</organism>
<evidence type="ECO:0000256" key="1">
    <source>
        <dbReference type="ARBA" id="ARBA00004651"/>
    </source>
</evidence>
<keyword evidence="2" id="KW-1003">Cell membrane</keyword>
<evidence type="ECO:0000256" key="2">
    <source>
        <dbReference type="ARBA" id="ARBA00022475"/>
    </source>
</evidence>
<dbReference type="GO" id="GO:0005886">
    <property type="term" value="C:plasma membrane"/>
    <property type="evidence" value="ECO:0007669"/>
    <property type="project" value="UniProtKB-SubCell"/>
</dbReference>